<keyword evidence="4" id="KW-1185">Reference proteome</keyword>
<dbReference type="EMBL" id="JBHSMM010000002">
    <property type="protein sequence ID" value="MFC5440845.1"/>
    <property type="molecule type" value="Genomic_DNA"/>
</dbReference>
<evidence type="ECO:0000313" key="3">
    <source>
        <dbReference type="EMBL" id="MFC5440845.1"/>
    </source>
</evidence>
<dbReference type="GO" id="GO:0008168">
    <property type="term" value="F:methyltransferase activity"/>
    <property type="evidence" value="ECO:0007669"/>
    <property type="project" value="UniProtKB-KW"/>
</dbReference>
<dbReference type="CDD" id="cd02440">
    <property type="entry name" value="AdoMet_MTases"/>
    <property type="match status" value="1"/>
</dbReference>
<dbReference type="SUPFAM" id="SSF53335">
    <property type="entry name" value="S-adenosyl-L-methionine-dependent methyltransferases"/>
    <property type="match status" value="1"/>
</dbReference>
<gene>
    <name evidence="3" type="ORF">ACFPK0_12530</name>
</gene>
<sequence length="245" mass="26745">MGLLHECARILRRTPIHPQWLLGKRQVPQGLTSATGVILDIGAADRWIAAHLPKAVNYIALDYPATGNEFYDARPDIFADACTLPIADQCVDGVVCLEVIEHVPDPALALKEIARVLRPGGRAWISMPFLYPLHNEPFDFQRFTEFGLRRDAARASLEVVSLHRSGHAIRAAGLIMCLAIAGGVDAKKGVLKILLLPIALLAIVLTNAVTWLMSQLWPDWKNIATGHFLELRKGAEPSTGDGPAT</sequence>
<keyword evidence="3" id="KW-0489">Methyltransferase</keyword>
<feature type="domain" description="Methyltransferase type 11" evidence="2">
    <location>
        <begin position="39"/>
        <end position="124"/>
    </location>
</feature>
<name>A0ABW0JY73_9GAMM</name>
<organism evidence="3 4">
    <name type="scientific">Rhodanobacter ginsenosidimutans</name>
    <dbReference type="NCBI Taxonomy" id="490571"/>
    <lineage>
        <taxon>Bacteria</taxon>
        <taxon>Pseudomonadati</taxon>
        <taxon>Pseudomonadota</taxon>
        <taxon>Gammaproteobacteria</taxon>
        <taxon>Lysobacterales</taxon>
        <taxon>Rhodanobacteraceae</taxon>
        <taxon>Rhodanobacter</taxon>
    </lineage>
</organism>
<evidence type="ECO:0000313" key="4">
    <source>
        <dbReference type="Proteomes" id="UP001596018"/>
    </source>
</evidence>
<reference evidence="4" key="1">
    <citation type="journal article" date="2019" name="Int. J. Syst. Evol. Microbiol.">
        <title>The Global Catalogue of Microorganisms (GCM) 10K type strain sequencing project: providing services to taxonomists for standard genome sequencing and annotation.</title>
        <authorList>
            <consortium name="The Broad Institute Genomics Platform"/>
            <consortium name="The Broad Institute Genome Sequencing Center for Infectious Disease"/>
            <person name="Wu L."/>
            <person name="Ma J."/>
        </authorList>
    </citation>
    <scope>NUCLEOTIDE SEQUENCE [LARGE SCALE GENOMIC DNA]</scope>
    <source>
        <strain evidence="4">KACC 12822</strain>
    </source>
</reference>
<dbReference type="InterPro" id="IPR029063">
    <property type="entry name" value="SAM-dependent_MTases_sf"/>
</dbReference>
<dbReference type="RefSeq" id="WP_377341143.1">
    <property type="nucleotide sequence ID" value="NZ_JALBWS010000013.1"/>
</dbReference>
<keyword evidence="1" id="KW-0472">Membrane</keyword>
<dbReference type="Pfam" id="PF08241">
    <property type="entry name" value="Methyltransf_11"/>
    <property type="match status" value="1"/>
</dbReference>
<dbReference type="InterPro" id="IPR013216">
    <property type="entry name" value="Methyltransf_11"/>
</dbReference>
<keyword evidence="1" id="KW-1133">Transmembrane helix</keyword>
<evidence type="ECO:0000256" key="1">
    <source>
        <dbReference type="SAM" id="Phobius"/>
    </source>
</evidence>
<dbReference type="Proteomes" id="UP001596018">
    <property type="component" value="Unassembled WGS sequence"/>
</dbReference>
<dbReference type="GO" id="GO:0032259">
    <property type="term" value="P:methylation"/>
    <property type="evidence" value="ECO:0007669"/>
    <property type="project" value="UniProtKB-KW"/>
</dbReference>
<accession>A0ABW0JY73</accession>
<proteinExistence type="predicted"/>
<feature type="transmembrane region" description="Helical" evidence="1">
    <location>
        <begin position="168"/>
        <end position="186"/>
    </location>
</feature>
<keyword evidence="1" id="KW-0812">Transmembrane</keyword>
<keyword evidence="3" id="KW-0808">Transferase</keyword>
<comment type="caution">
    <text evidence="3">The sequence shown here is derived from an EMBL/GenBank/DDBJ whole genome shotgun (WGS) entry which is preliminary data.</text>
</comment>
<evidence type="ECO:0000259" key="2">
    <source>
        <dbReference type="Pfam" id="PF08241"/>
    </source>
</evidence>
<protein>
    <submittedName>
        <fullName evidence="3">Class I SAM-dependent methyltransferase</fullName>
    </submittedName>
</protein>
<dbReference type="Gene3D" id="3.40.50.150">
    <property type="entry name" value="Vaccinia Virus protein VP39"/>
    <property type="match status" value="1"/>
</dbReference>
<feature type="transmembrane region" description="Helical" evidence="1">
    <location>
        <begin position="193"/>
        <end position="213"/>
    </location>
</feature>